<reference evidence="2 3" key="1">
    <citation type="submission" date="2015-07" db="EMBL/GenBank/DDBJ databases">
        <title>A draft genome sequence of Mycobacterium wolinskyi.</title>
        <authorList>
            <person name="de Man T.J."/>
            <person name="Perry K.A."/>
            <person name="Coulliette A.D."/>
            <person name="Jensen B."/>
            <person name="Toney N.C."/>
            <person name="Limbago B.M."/>
            <person name="Noble-Wang J."/>
        </authorList>
    </citation>
    <scope>NUCLEOTIDE SEQUENCE [LARGE SCALE GENOMIC DNA]</scope>
    <source>
        <strain evidence="2 3">CDC_01</strain>
    </source>
</reference>
<sequence>MLDPHDPVDAIALAWANERPGTAVGSIGIVTRVWHAAKLLGEDRRRTLAAAGADAAVLDLLSVLRRSGEPYRLTTRELAEATMITAGAISQRIARAERDGLVTRTARVDGSRKVDVELTAAGHALVEQLVDRVLGREAELIDHLDADQQRHLAELLRRLLDGLDRKLGNQKISQVGDIAE</sequence>
<dbReference type="PANTHER" id="PTHR33164">
    <property type="entry name" value="TRANSCRIPTIONAL REGULATOR, MARR FAMILY"/>
    <property type="match status" value="1"/>
</dbReference>
<dbReference type="AlphaFoldDB" id="A0A132PPG0"/>
<dbReference type="InterPro" id="IPR036388">
    <property type="entry name" value="WH-like_DNA-bd_sf"/>
</dbReference>
<accession>A0A132PPG0</accession>
<name>A0A132PPG0_9MYCO</name>
<dbReference type="PRINTS" id="PR00598">
    <property type="entry name" value="HTHMARR"/>
</dbReference>
<dbReference type="SMART" id="SM00347">
    <property type="entry name" value="HTH_MARR"/>
    <property type="match status" value="1"/>
</dbReference>
<dbReference type="RefSeq" id="WP_067848570.1">
    <property type="nucleotide sequence ID" value="NZ_LGTW01000006.1"/>
</dbReference>
<proteinExistence type="predicted"/>
<dbReference type="PANTHER" id="PTHR33164:SF104">
    <property type="entry name" value="TRANSCRIPTIONAL REGULATORY PROTEIN"/>
    <property type="match status" value="1"/>
</dbReference>
<dbReference type="Pfam" id="PF12802">
    <property type="entry name" value="MarR_2"/>
    <property type="match status" value="1"/>
</dbReference>
<dbReference type="GO" id="GO:0006950">
    <property type="term" value="P:response to stress"/>
    <property type="evidence" value="ECO:0007669"/>
    <property type="project" value="TreeGrafter"/>
</dbReference>
<dbReference type="InterPro" id="IPR039422">
    <property type="entry name" value="MarR/SlyA-like"/>
</dbReference>
<dbReference type="EMBL" id="LGTW01000006">
    <property type="protein sequence ID" value="KWX24087.1"/>
    <property type="molecule type" value="Genomic_DNA"/>
</dbReference>
<dbReference type="PROSITE" id="PS50995">
    <property type="entry name" value="HTH_MARR_2"/>
    <property type="match status" value="1"/>
</dbReference>
<dbReference type="GO" id="GO:0003700">
    <property type="term" value="F:DNA-binding transcription factor activity"/>
    <property type="evidence" value="ECO:0007669"/>
    <property type="project" value="InterPro"/>
</dbReference>
<evidence type="ECO:0000259" key="1">
    <source>
        <dbReference type="PROSITE" id="PS50995"/>
    </source>
</evidence>
<dbReference type="Proteomes" id="UP000070612">
    <property type="component" value="Unassembled WGS sequence"/>
</dbReference>
<dbReference type="InterPro" id="IPR000835">
    <property type="entry name" value="HTH_MarR-typ"/>
</dbReference>
<comment type="caution">
    <text evidence="2">The sequence shown here is derived from an EMBL/GenBank/DDBJ whole genome shotgun (WGS) entry which is preliminary data.</text>
</comment>
<organism evidence="2 3">
    <name type="scientific">Mycolicibacterium wolinskyi</name>
    <dbReference type="NCBI Taxonomy" id="59750"/>
    <lineage>
        <taxon>Bacteria</taxon>
        <taxon>Bacillati</taxon>
        <taxon>Actinomycetota</taxon>
        <taxon>Actinomycetes</taxon>
        <taxon>Mycobacteriales</taxon>
        <taxon>Mycobacteriaceae</taxon>
        <taxon>Mycolicibacterium</taxon>
    </lineage>
</organism>
<evidence type="ECO:0000313" key="3">
    <source>
        <dbReference type="Proteomes" id="UP000070612"/>
    </source>
</evidence>
<gene>
    <name evidence="2" type="ORF">AFM11_12045</name>
</gene>
<feature type="domain" description="HTH marR-type" evidence="1">
    <location>
        <begin position="26"/>
        <end position="161"/>
    </location>
</feature>
<keyword evidence="3" id="KW-1185">Reference proteome</keyword>
<dbReference type="PATRIC" id="fig|59750.3.peg.6488"/>
<dbReference type="SUPFAM" id="SSF46785">
    <property type="entry name" value="Winged helix' DNA-binding domain"/>
    <property type="match status" value="1"/>
</dbReference>
<dbReference type="Gene3D" id="1.10.10.10">
    <property type="entry name" value="Winged helix-like DNA-binding domain superfamily/Winged helix DNA-binding domain"/>
    <property type="match status" value="1"/>
</dbReference>
<evidence type="ECO:0000313" key="2">
    <source>
        <dbReference type="EMBL" id="KWX24087.1"/>
    </source>
</evidence>
<dbReference type="STRING" id="59750.AWC31_09930"/>
<protein>
    <submittedName>
        <fullName evidence="2">MarR family transcriptional regulator</fullName>
    </submittedName>
</protein>
<dbReference type="InterPro" id="IPR036390">
    <property type="entry name" value="WH_DNA-bd_sf"/>
</dbReference>